<dbReference type="PANTHER" id="PTHR43037">
    <property type="entry name" value="UNNAMED PRODUCT-RELATED"/>
    <property type="match status" value="1"/>
</dbReference>
<organism evidence="4 5">
    <name type="scientific">Humitalea rosea</name>
    <dbReference type="NCBI Taxonomy" id="990373"/>
    <lineage>
        <taxon>Bacteria</taxon>
        <taxon>Pseudomonadati</taxon>
        <taxon>Pseudomonadota</taxon>
        <taxon>Alphaproteobacteria</taxon>
        <taxon>Acetobacterales</taxon>
        <taxon>Roseomonadaceae</taxon>
        <taxon>Humitalea</taxon>
    </lineage>
</organism>
<evidence type="ECO:0000256" key="1">
    <source>
        <dbReference type="ARBA" id="ARBA00022729"/>
    </source>
</evidence>
<accession>A0A2W7J3R3</accession>
<reference evidence="4 5" key="1">
    <citation type="submission" date="2018-06" db="EMBL/GenBank/DDBJ databases">
        <title>Genomic Encyclopedia of Archaeal and Bacterial Type Strains, Phase II (KMG-II): from individual species to whole genera.</title>
        <authorList>
            <person name="Goeker M."/>
        </authorList>
    </citation>
    <scope>NUCLEOTIDE SEQUENCE [LARGE SCALE GENOMIC DNA]</scope>
    <source>
        <strain evidence="4 5">DSM 24525</strain>
    </source>
</reference>
<keyword evidence="5" id="KW-1185">Reference proteome</keyword>
<dbReference type="Proteomes" id="UP000249688">
    <property type="component" value="Unassembled WGS sequence"/>
</dbReference>
<dbReference type="AlphaFoldDB" id="A0A2W7J3R3"/>
<dbReference type="InterPro" id="IPR050955">
    <property type="entry name" value="Plant_Biomass_Hydrol_Est"/>
</dbReference>
<dbReference type="GO" id="GO:0008236">
    <property type="term" value="F:serine-type peptidase activity"/>
    <property type="evidence" value="ECO:0007669"/>
    <property type="project" value="InterPro"/>
</dbReference>
<protein>
    <submittedName>
        <fullName evidence="4">Polyhydroxybutyrate depolymerase</fullName>
    </submittedName>
</protein>
<feature type="chain" id="PRO_5016082558" evidence="2">
    <location>
        <begin position="33"/>
        <end position="289"/>
    </location>
</feature>
<comment type="caution">
    <text evidence="4">The sequence shown here is derived from an EMBL/GenBank/DDBJ whole genome shotgun (WGS) entry which is preliminary data.</text>
</comment>
<dbReference type="SUPFAM" id="SSF53474">
    <property type="entry name" value="alpha/beta-Hydrolases"/>
    <property type="match status" value="1"/>
</dbReference>
<evidence type="ECO:0000313" key="5">
    <source>
        <dbReference type="Proteomes" id="UP000249688"/>
    </source>
</evidence>
<sequence>MDPRHRNRRHQGRVRLWLGLFCALFTQVAAWAAEVTLVQHNQGLDRPVRLVTPDASPGPWPLILALHGAGDDPDGFRAVLNLDGPATAAGFAVAWPVGVNRRWQYASPLLRGPAVPATMPDGAPVDDLAFLEKLVTRLVADGMADPARVFLTGFSVGGLMTVTAGCAAPRRFAAIAVVSAGVSDTQAAACAEGPPLPVLFVSGDGDPTFPWAGFANARGRMLSRPDSQAVFARRNGCGAVGAEDLMDARDATDCHEGVAVRLLRLAGAGHLPMEGTGAIIAGFFSRFRR</sequence>
<dbReference type="Pfam" id="PF00326">
    <property type="entry name" value="Peptidase_S9"/>
    <property type="match status" value="1"/>
</dbReference>
<name>A0A2W7J3R3_9PROT</name>
<dbReference type="InterPro" id="IPR001375">
    <property type="entry name" value="Peptidase_S9_cat"/>
</dbReference>
<gene>
    <name evidence="4" type="ORF">C8P66_11170</name>
</gene>
<dbReference type="InterPro" id="IPR029058">
    <property type="entry name" value="AB_hydrolase_fold"/>
</dbReference>
<dbReference type="PANTHER" id="PTHR43037:SF1">
    <property type="entry name" value="BLL1128 PROTEIN"/>
    <property type="match status" value="1"/>
</dbReference>
<evidence type="ECO:0000256" key="2">
    <source>
        <dbReference type="SAM" id="SignalP"/>
    </source>
</evidence>
<dbReference type="EMBL" id="QKYU01000011">
    <property type="protein sequence ID" value="PZW45655.1"/>
    <property type="molecule type" value="Genomic_DNA"/>
</dbReference>
<proteinExistence type="predicted"/>
<keyword evidence="1 2" id="KW-0732">Signal</keyword>
<evidence type="ECO:0000313" key="4">
    <source>
        <dbReference type="EMBL" id="PZW45655.1"/>
    </source>
</evidence>
<feature type="domain" description="Peptidase S9 prolyl oligopeptidase catalytic" evidence="3">
    <location>
        <begin position="134"/>
        <end position="191"/>
    </location>
</feature>
<dbReference type="Gene3D" id="3.40.50.1820">
    <property type="entry name" value="alpha/beta hydrolase"/>
    <property type="match status" value="1"/>
</dbReference>
<dbReference type="GO" id="GO:0006508">
    <property type="term" value="P:proteolysis"/>
    <property type="evidence" value="ECO:0007669"/>
    <property type="project" value="InterPro"/>
</dbReference>
<feature type="signal peptide" evidence="2">
    <location>
        <begin position="1"/>
        <end position="32"/>
    </location>
</feature>
<evidence type="ECO:0000259" key="3">
    <source>
        <dbReference type="Pfam" id="PF00326"/>
    </source>
</evidence>